<dbReference type="EMBL" id="MH884509">
    <property type="protein sequence ID" value="AYP68446.1"/>
    <property type="molecule type" value="Genomic_DNA"/>
</dbReference>
<keyword evidence="3" id="KW-1185">Reference proteome</keyword>
<organism evidence="2 3">
    <name type="scientific">Bacillus phage vB_BboS-125</name>
    <dbReference type="NCBI Taxonomy" id="2419618"/>
    <lineage>
        <taxon>Viruses</taxon>
        <taxon>Duplodnaviria</taxon>
        <taxon>Heunggongvirae</taxon>
        <taxon>Uroviricota</taxon>
        <taxon>Caudoviricetes</taxon>
        <taxon>Elmenteitavirus</taxon>
        <taxon>Elmenteitavirus ev125</taxon>
    </lineage>
</organism>
<reference evidence="2 3" key="1">
    <citation type="submission" date="2018-09" db="EMBL/GenBank/DDBJ databases">
        <title>Comparative Genomic Analysis of Eight Novel Haloalkaliphilic Bacteriophages from Lake Elmenteita, Kenya.</title>
        <authorList>
            <person name="Akhwale J.K."/>
        </authorList>
    </citation>
    <scope>NUCLEOTIDE SEQUENCE [LARGE SCALE GENOMIC DNA]</scope>
</reference>
<evidence type="ECO:0000259" key="1">
    <source>
        <dbReference type="Pfam" id="PF26160"/>
    </source>
</evidence>
<sequence>MAAAKEKPKAAPAKPKVQKAELVQAAYTVFGVTPEVMQAALTGVDEATVEEAQKKVKSFLSKGVSN</sequence>
<gene>
    <name evidence="2" type="ORF">BboS125_00077</name>
</gene>
<dbReference type="Proteomes" id="UP000275028">
    <property type="component" value="Segment"/>
</dbReference>
<dbReference type="InterPro" id="IPR058869">
    <property type="entry name" value="YqzN_YkzM"/>
</dbReference>
<feature type="domain" description="YqzN/YkzM" evidence="1">
    <location>
        <begin position="15"/>
        <end position="62"/>
    </location>
</feature>
<proteinExistence type="predicted"/>
<name>A0A3G3BWF8_9CAUD</name>
<evidence type="ECO:0000313" key="3">
    <source>
        <dbReference type="Proteomes" id="UP000275028"/>
    </source>
</evidence>
<evidence type="ECO:0000313" key="2">
    <source>
        <dbReference type="EMBL" id="AYP68446.1"/>
    </source>
</evidence>
<dbReference type="Pfam" id="PF26160">
    <property type="entry name" value="YqzN_YkzM"/>
    <property type="match status" value="1"/>
</dbReference>
<accession>A0A3G3BWF8</accession>
<protein>
    <recommendedName>
        <fullName evidence="1">YqzN/YkzM domain-containing protein</fullName>
    </recommendedName>
</protein>